<dbReference type="SUPFAM" id="SSF100950">
    <property type="entry name" value="NagB/RpiA/CoA transferase-like"/>
    <property type="match status" value="1"/>
</dbReference>
<evidence type="ECO:0000256" key="2">
    <source>
        <dbReference type="ARBA" id="ARBA00022629"/>
    </source>
</evidence>
<organism evidence="10 11">
    <name type="scientific">Arenivirga flava</name>
    <dbReference type="NCBI Taxonomy" id="1930060"/>
    <lineage>
        <taxon>Bacteria</taxon>
        <taxon>Bacillati</taxon>
        <taxon>Actinomycetota</taxon>
        <taxon>Actinomycetes</taxon>
        <taxon>Micrococcales</taxon>
        <taxon>Microbacteriaceae</taxon>
        <taxon>Arenivirga</taxon>
    </lineage>
</organism>
<keyword evidence="2" id="KW-0859">Xylose metabolism</keyword>
<dbReference type="Gene3D" id="3.40.50.1360">
    <property type="match status" value="1"/>
</dbReference>
<evidence type="ECO:0000256" key="6">
    <source>
        <dbReference type="SAM" id="MobiDB-lite"/>
    </source>
</evidence>
<dbReference type="InterPro" id="IPR036388">
    <property type="entry name" value="WH-like_DNA-bd_sf"/>
</dbReference>
<feature type="domain" description="Carbohydrate kinase FGGY N-terminal" evidence="7">
    <location>
        <begin position="340"/>
        <end position="576"/>
    </location>
</feature>
<feature type="region of interest" description="Disordered" evidence="6">
    <location>
        <begin position="312"/>
        <end position="334"/>
    </location>
</feature>
<evidence type="ECO:0000256" key="3">
    <source>
        <dbReference type="ARBA" id="ARBA00022679"/>
    </source>
</evidence>
<comment type="similarity">
    <text evidence="1 5">Belongs to the FGGY kinase family.</text>
</comment>
<dbReference type="InterPro" id="IPR043129">
    <property type="entry name" value="ATPase_NBD"/>
</dbReference>
<dbReference type="Pfam" id="PF02782">
    <property type="entry name" value="FGGY_C"/>
    <property type="match status" value="1"/>
</dbReference>
<keyword evidence="11" id="KW-1185">Reference proteome</keyword>
<gene>
    <name evidence="10" type="ORF">GCM10025874_20170</name>
</gene>
<dbReference type="InterPro" id="IPR007324">
    <property type="entry name" value="Sugar-bd_dom_put"/>
</dbReference>
<comment type="caution">
    <text evidence="10">The sequence shown here is derived from an EMBL/GenBank/DDBJ whole genome shotgun (WGS) entry which is preliminary data.</text>
</comment>
<dbReference type="Pfam" id="PF00370">
    <property type="entry name" value="FGGY_N"/>
    <property type="match status" value="1"/>
</dbReference>
<evidence type="ECO:0000259" key="9">
    <source>
        <dbReference type="Pfam" id="PF04198"/>
    </source>
</evidence>
<feature type="domain" description="Carbohydrate kinase FGGY C-terminal" evidence="8">
    <location>
        <begin position="591"/>
        <end position="772"/>
    </location>
</feature>
<dbReference type="Gene3D" id="1.10.10.10">
    <property type="entry name" value="Winged helix-like DNA-binding domain superfamily/Winged helix DNA-binding domain"/>
    <property type="match status" value="1"/>
</dbReference>
<dbReference type="GO" id="GO:0030246">
    <property type="term" value="F:carbohydrate binding"/>
    <property type="evidence" value="ECO:0007669"/>
    <property type="project" value="InterPro"/>
</dbReference>
<dbReference type="Pfam" id="PF04198">
    <property type="entry name" value="Sugar-bind"/>
    <property type="match status" value="1"/>
</dbReference>
<dbReference type="PROSITE" id="PS00445">
    <property type="entry name" value="FGGY_KINASES_2"/>
    <property type="match status" value="1"/>
</dbReference>
<dbReference type="GO" id="GO:0016301">
    <property type="term" value="F:kinase activity"/>
    <property type="evidence" value="ECO:0007669"/>
    <property type="project" value="UniProtKB-KW"/>
</dbReference>
<dbReference type="InterPro" id="IPR050406">
    <property type="entry name" value="FGGY_Carb_Kinase"/>
</dbReference>
<dbReference type="CDD" id="cd07804">
    <property type="entry name" value="ASKHA_NBD_FGGY_RrXK-like"/>
    <property type="match status" value="1"/>
</dbReference>
<dbReference type="SUPFAM" id="SSF53067">
    <property type="entry name" value="Actin-like ATPase domain"/>
    <property type="match status" value="2"/>
</dbReference>
<dbReference type="EMBL" id="BSUL01000001">
    <property type="protein sequence ID" value="GMA28764.1"/>
    <property type="molecule type" value="Genomic_DNA"/>
</dbReference>
<dbReference type="AlphaFoldDB" id="A0AA37UEM5"/>
<dbReference type="InterPro" id="IPR018483">
    <property type="entry name" value="Carb_kinase_FGGY_CS"/>
</dbReference>
<evidence type="ECO:0000313" key="11">
    <source>
        <dbReference type="Proteomes" id="UP001157160"/>
    </source>
</evidence>
<accession>A0AA37UEM5</accession>
<dbReference type="Proteomes" id="UP001157160">
    <property type="component" value="Unassembled WGS sequence"/>
</dbReference>
<reference evidence="10 11" key="1">
    <citation type="journal article" date="2014" name="Int. J. Syst. Evol. Microbiol.">
        <title>Complete genome sequence of Corynebacterium casei LMG S-19264T (=DSM 44701T), isolated from a smear-ripened cheese.</title>
        <authorList>
            <consortium name="US DOE Joint Genome Institute (JGI-PGF)"/>
            <person name="Walter F."/>
            <person name="Albersmeier A."/>
            <person name="Kalinowski J."/>
            <person name="Ruckert C."/>
        </authorList>
    </citation>
    <scope>NUCLEOTIDE SEQUENCE [LARGE SCALE GENOMIC DNA]</scope>
    <source>
        <strain evidence="10 11">NBRC 112289</strain>
    </source>
</reference>
<dbReference type="InterPro" id="IPR018484">
    <property type="entry name" value="FGGY_N"/>
</dbReference>
<protein>
    <recommendedName>
        <fullName evidence="12">Sugar kinase</fullName>
    </recommendedName>
</protein>
<evidence type="ECO:0008006" key="12">
    <source>
        <dbReference type="Google" id="ProtNLM"/>
    </source>
</evidence>
<keyword evidence="4 5" id="KW-0418">Kinase</keyword>
<feature type="domain" description="Sugar-binding" evidence="9">
    <location>
        <begin position="74"/>
        <end position="266"/>
    </location>
</feature>
<dbReference type="PANTHER" id="PTHR43095">
    <property type="entry name" value="SUGAR KINASE"/>
    <property type="match status" value="1"/>
</dbReference>
<dbReference type="InterPro" id="IPR018485">
    <property type="entry name" value="FGGY_C"/>
</dbReference>
<evidence type="ECO:0000259" key="8">
    <source>
        <dbReference type="Pfam" id="PF02782"/>
    </source>
</evidence>
<evidence type="ECO:0000256" key="5">
    <source>
        <dbReference type="RuleBase" id="RU003733"/>
    </source>
</evidence>
<dbReference type="Gene3D" id="3.30.420.40">
    <property type="match status" value="2"/>
</dbReference>
<keyword evidence="2" id="KW-0119">Carbohydrate metabolism</keyword>
<evidence type="ECO:0000313" key="10">
    <source>
        <dbReference type="EMBL" id="GMA28764.1"/>
    </source>
</evidence>
<evidence type="ECO:0000256" key="4">
    <source>
        <dbReference type="ARBA" id="ARBA00022777"/>
    </source>
</evidence>
<dbReference type="GO" id="GO:0042732">
    <property type="term" value="P:D-xylose metabolic process"/>
    <property type="evidence" value="ECO:0007669"/>
    <property type="project" value="UniProtKB-KW"/>
</dbReference>
<name>A0AA37UEM5_9MICO</name>
<dbReference type="GO" id="GO:0016773">
    <property type="term" value="F:phosphotransferase activity, alcohol group as acceptor"/>
    <property type="evidence" value="ECO:0007669"/>
    <property type="project" value="InterPro"/>
</dbReference>
<sequence>MRMEASQQVAGRARFAPELAYEAARLYYLDDETQASIAERLQVSRPTVSRLVAEARRLGLVRIEVVDPRADERDELAGRLADALHLQRVRIVPSVHPSRVGRDLAPAVTAELESMRLKPGDALLCSSGRTVYEIVGQPLAPLAGVQIAPSVGGLSEPVAWYQTNEITRQMAERTGAFPAFLYAEAMPAPALRRSLDEDPTFRHVTGLWGAAKGAIVGIGAPPTVRDSISRAIRIEQSDLLDAVGDVCLNFFDAEGRAIEFDGSERMVRTPVSWCSASSTWSASPWASRRPPASSVPLAPGCCAPSSPICRRPAPCSPRRSRPRTPAASPRPQETRVEQFVIGVDVGTSSTKGVLVSADGSIVRSAARRHDPDRPRAGHVEMDAELWWAEFAGIAAELAAAAPGPIAAVGVSGMGPCTLLTDGAGRPLRPAILYGIDTRASEQIVRLQTELGDEAIVEAAGSRLSGQSVGPKLAWVAEQEPQLWARAERLFMPSSWLLWKLTGEYAIDRQSASQAAPLYDLRTDDWHDRWADALRGGITLPRLLWTGEVAGLVTPAASAQTGLPAGIPVAIGAIDAWTEAVSVGADRPGGLMLMYGTTLFLSATDTARRAHPALWCSAGTSPGLHHLAAGMATSGAVTDWLRTMLGEPDFGPLVAEAEAVPVGSDGLLMLPYFAGERTPLHDPDARGVIAGLSLRHRRGHLYRAALEGTAFGVRHNLEFLREAGASITAAHAVGGGTSSRLWPQIVSDVTGLPQLIARHTIGACFGAAVLAARTVTDVRMDRWNPVVDRIEPDPANRERYDGLYADYRALHPATVEINHHLAALQREV</sequence>
<evidence type="ECO:0000256" key="1">
    <source>
        <dbReference type="ARBA" id="ARBA00009156"/>
    </source>
</evidence>
<keyword evidence="3 5" id="KW-0808">Transferase</keyword>
<feature type="compositionally biased region" description="Low complexity" evidence="6">
    <location>
        <begin position="312"/>
        <end position="331"/>
    </location>
</feature>
<evidence type="ECO:0000259" key="7">
    <source>
        <dbReference type="Pfam" id="PF00370"/>
    </source>
</evidence>
<proteinExistence type="inferred from homology"/>
<dbReference type="PANTHER" id="PTHR43095:SF5">
    <property type="entry name" value="XYLULOSE KINASE"/>
    <property type="match status" value="1"/>
</dbReference>
<dbReference type="InterPro" id="IPR037171">
    <property type="entry name" value="NagB/RpiA_transferase-like"/>
</dbReference>